<name>A0A979G558_CHIPD</name>
<accession>A0A979G558</accession>
<reference evidence="2" key="1">
    <citation type="submission" date="2009-08" db="EMBL/GenBank/DDBJ databases">
        <title>The complete genome of Chitinophaga pinensis DSM 2588.</title>
        <authorList>
            <consortium name="US DOE Joint Genome Institute (JGI-PGF)"/>
            <person name="Lucas S."/>
            <person name="Copeland A."/>
            <person name="Lapidus A."/>
            <person name="Glavina del Rio T."/>
            <person name="Dalin E."/>
            <person name="Tice H."/>
            <person name="Bruce D."/>
            <person name="Goodwin L."/>
            <person name="Pitluck S."/>
            <person name="Kyrpides N."/>
            <person name="Mavromatis K."/>
            <person name="Ivanova N."/>
            <person name="Mikhailova N."/>
            <person name="Sims D."/>
            <person name="Meinche L."/>
            <person name="Brettin T."/>
            <person name="Detter J.C."/>
            <person name="Han C."/>
            <person name="Larimer F."/>
            <person name="Land M."/>
            <person name="Hauser L."/>
            <person name="Markowitz V."/>
            <person name="Cheng J.-F."/>
            <person name="Hugenholtz P."/>
            <person name="Woyke T."/>
            <person name="Wu D."/>
            <person name="Spring S."/>
            <person name="Klenk H.-P."/>
            <person name="Eisen J.A."/>
        </authorList>
    </citation>
    <scope>NUCLEOTIDE SEQUENCE [LARGE SCALE GENOMIC DNA]</scope>
    <source>
        <strain evidence="2">ATCC 43595 / DSM 2588 / LMG 13176 / NBRC 15968 / NCIMB 11800 / UQM 2034</strain>
    </source>
</reference>
<gene>
    <name evidence="1" type="ordered locus">Cpin_3479</name>
</gene>
<reference evidence="1 2" key="2">
    <citation type="journal article" date="2010" name="Stand. Genomic Sci.">
        <title>Complete genome sequence of Chitinophaga pinensis type strain (UQM 2034).</title>
        <authorList>
            <person name="Glavina Del Rio T."/>
            <person name="Abt B."/>
            <person name="Spring S."/>
            <person name="Lapidus A."/>
            <person name="Nolan M."/>
            <person name="Tice H."/>
            <person name="Copeland A."/>
            <person name="Cheng J.F."/>
            <person name="Chen F."/>
            <person name="Bruce D."/>
            <person name="Goodwin L."/>
            <person name="Pitluck S."/>
            <person name="Ivanova N."/>
            <person name="Mavromatis K."/>
            <person name="Mikhailova N."/>
            <person name="Pati A."/>
            <person name="Chen A."/>
            <person name="Palaniappan K."/>
            <person name="Land M."/>
            <person name="Hauser L."/>
            <person name="Chang Y.J."/>
            <person name="Jeffries C.D."/>
            <person name="Chain P."/>
            <person name="Saunders E."/>
            <person name="Detter J.C."/>
            <person name="Brettin T."/>
            <person name="Rohde M."/>
            <person name="Goker M."/>
            <person name="Bristow J."/>
            <person name="Eisen J.A."/>
            <person name="Markowitz V."/>
            <person name="Hugenholtz P."/>
            <person name="Kyrpides N.C."/>
            <person name="Klenk H.P."/>
            <person name="Lucas S."/>
        </authorList>
    </citation>
    <scope>NUCLEOTIDE SEQUENCE [LARGE SCALE GENOMIC DNA]</scope>
    <source>
        <strain evidence="2">ATCC 43595 / DSM 2588 / LMG 13176 / NBRC 15968 / NCIMB 11800 / UQM 2034</strain>
    </source>
</reference>
<protein>
    <submittedName>
        <fullName evidence="1">Uncharacterized protein</fullName>
    </submittedName>
</protein>
<dbReference type="RefSeq" id="WP_012791122.1">
    <property type="nucleotide sequence ID" value="NC_013132.1"/>
</dbReference>
<dbReference type="EMBL" id="CP001699">
    <property type="protein sequence ID" value="ACU60946.1"/>
    <property type="molecule type" value="Genomic_DNA"/>
</dbReference>
<dbReference type="OrthoDB" id="732094at2"/>
<dbReference type="KEGG" id="cpi:Cpin_3479"/>
<evidence type="ECO:0000313" key="2">
    <source>
        <dbReference type="Proteomes" id="UP000002215"/>
    </source>
</evidence>
<dbReference type="AlphaFoldDB" id="A0A979G558"/>
<organism evidence="1 2">
    <name type="scientific">Chitinophaga pinensis (strain ATCC 43595 / DSM 2588 / LMG 13176 / NBRC 15968 / NCIMB 11800 / UQM 2034)</name>
    <dbReference type="NCBI Taxonomy" id="485918"/>
    <lineage>
        <taxon>Bacteria</taxon>
        <taxon>Pseudomonadati</taxon>
        <taxon>Bacteroidota</taxon>
        <taxon>Chitinophagia</taxon>
        <taxon>Chitinophagales</taxon>
        <taxon>Chitinophagaceae</taxon>
        <taxon>Chitinophaga</taxon>
    </lineage>
</organism>
<evidence type="ECO:0000313" key="1">
    <source>
        <dbReference type="EMBL" id="ACU60946.1"/>
    </source>
</evidence>
<dbReference type="Proteomes" id="UP000002215">
    <property type="component" value="Chromosome"/>
</dbReference>
<sequence>MDSLSELINLLNSAEKKLFRQFLQRKNKRSDVKNLQLLDLLETDDIDGINNLYESQKNDDAYHALRKRLQDNLLLFLSQKTFESSQSDTYDALRLLVVGRFLLENDVVKIAFKCLDKAERLAEQLEQFNLLNELLLLKLQYAHLPGAEDLEVLTTRFMRNQSHMQREAKLNMAYAFLRQELQEIHLKGKIVNLTTLMLATIRKYKISARELMTYKSIYQILFIANEYAAIQQNYGLIERYINRTNQFIQDQGHRKQSYLFYHISILYLLANFHLRRKDFDRCAAYLGEMMDLMMTDSRYYTLFHSRHQLLSALNLFFTDRADDAISMLRQSLSNAKHTSKSEDIEDLRICLTMFLALCNDRGSLKQLALLTRTDAWYEKKMGMLWTIRKNLMEILVHAQFSNIELAMSRLVSFRRRYKKYLLKTSEDRVLLFVKLVEKYLQKPDVVFEAAYKKAVLDLPGRAENDDIFTLSFIAWLIARWEKKGAYKVALTLIQQDNHDQEYALQVNDL</sequence>
<proteinExistence type="predicted"/>